<reference evidence="4" key="1">
    <citation type="submission" date="2022-02" db="EMBL/GenBank/DDBJ databases">
        <title>Atlantic sturgeon de novo genome assembly.</title>
        <authorList>
            <person name="Stock M."/>
            <person name="Klopp C."/>
            <person name="Guiguen Y."/>
            <person name="Cabau C."/>
            <person name="Parinello H."/>
            <person name="Santidrian Yebra-Pimentel E."/>
            <person name="Kuhl H."/>
            <person name="Dirks R.P."/>
            <person name="Guessner J."/>
            <person name="Wuertz S."/>
            <person name="Du K."/>
            <person name="Schartl M."/>
        </authorList>
    </citation>
    <scope>NUCLEOTIDE SEQUENCE</scope>
    <source>
        <strain evidence="4">STURGEONOMICS-FGT-2020</strain>
        <tissue evidence="4">Whole blood</tissue>
    </source>
</reference>
<keyword evidence="5" id="KW-1185">Reference proteome</keyword>
<protein>
    <recommendedName>
        <fullName evidence="2">Cysteine-rich DPF motif domain-containing protein 1</fullName>
    </recommendedName>
</protein>
<evidence type="ECO:0000256" key="2">
    <source>
        <dbReference type="ARBA" id="ARBA00014801"/>
    </source>
</evidence>
<sequence length="141" mass="16415">MEDRANIKVCTAENLFWLLIWERELTMEYSGEGSAQGVFSCELCRLSTPFSYYGQKPPNTSSIVLLEECYVMKDPFSPEKEKFLVIGSHCSLCRKRVCVGTECSLFYTKRFCLQCIKMHLEEFPQEVQQELTKRKSVQKND</sequence>
<accession>A0AAD8DEI0</accession>
<name>A0AAD8DEI0_ACIOX</name>
<dbReference type="Proteomes" id="UP001230051">
    <property type="component" value="Unassembled WGS sequence"/>
</dbReference>
<comment type="similarity">
    <text evidence="1">Belongs to the CDPF1 family.</text>
</comment>
<dbReference type="PANTHER" id="PTHR31849">
    <property type="entry name" value="CYSTEINE-RICH PDF MOTIF DOMAIN-CONTAINING PROTEIN 1"/>
    <property type="match status" value="1"/>
</dbReference>
<evidence type="ECO:0000256" key="1">
    <source>
        <dbReference type="ARBA" id="ARBA00007917"/>
    </source>
</evidence>
<organism evidence="4 5">
    <name type="scientific">Acipenser oxyrinchus oxyrinchus</name>
    <dbReference type="NCBI Taxonomy" id="40147"/>
    <lineage>
        <taxon>Eukaryota</taxon>
        <taxon>Metazoa</taxon>
        <taxon>Chordata</taxon>
        <taxon>Craniata</taxon>
        <taxon>Vertebrata</taxon>
        <taxon>Euteleostomi</taxon>
        <taxon>Actinopterygii</taxon>
        <taxon>Chondrostei</taxon>
        <taxon>Acipenseriformes</taxon>
        <taxon>Acipenseridae</taxon>
        <taxon>Acipenser</taxon>
    </lineage>
</organism>
<comment type="caution">
    <text evidence="4">The sequence shown here is derived from an EMBL/GenBank/DDBJ whole genome shotgun (WGS) entry which is preliminary data.</text>
</comment>
<dbReference type="InterPro" id="IPR042426">
    <property type="entry name" value="CDPF1"/>
</dbReference>
<proteinExistence type="inferred from homology"/>
<evidence type="ECO:0000313" key="5">
    <source>
        <dbReference type="Proteomes" id="UP001230051"/>
    </source>
</evidence>
<dbReference type="PANTHER" id="PTHR31849:SF1">
    <property type="entry name" value="CYSTEINE-RICH DPF MOTIF DOMAIN-CONTAINING PROTEIN 1"/>
    <property type="match status" value="1"/>
</dbReference>
<evidence type="ECO:0000259" key="3">
    <source>
        <dbReference type="Pfam" id="PF10170"/>
    </source>
</evidence>
<feature type="domain" description="Cysteine-rich DPF motif" evidence="3">
    <location>
        <begin position="39"/>
        <end position="131"/>
    </location>
</feature>
<dbReference type="EMBL" id="JAGXEW010000010">
    <property type="protein sequence ID" value="KAK1167227.1"/>
    <property type="molecule type" value="Genomic_DNA"/>
</dbReference>
<dbReference type="Pfam" id="PF10170">
    <property type="entry name" value="C6_DPF"/>
    <property type="match status" value="1"/>
</dbReference>
<dbReference type="InterPro" id="IPR018785">
    <property type="entry name" value="CDPF1_dom"/>
</dbReference>
<gene>
    <name evidence="4" type="primary">cdpf1</name>
    <name evidence="4" type="ORF">AOXY_G11913</name>
</gene>
<evidence type="ECO:0000313" key="4">
    <source>
        <dbReference type="EMBL" id="KAK1167227.1"/>
    </source>
</evidence>
<dbReference type="AlphaFoldDB" id="A0AAD8DEI0"/>
<dbReference type="PRINTS" id="PR01995">
    <property type="entry name" value="UPF0595"/>
</dbReference>